<evidence type="ECO:0000256" key="2">
    <source>
        <dbReference type="ARBA" id="ARBA00022448"/>
    </source>
</evidence>
<keyword evidence="6 7" id="KW-0472">Membrane</keyword>
<evidence type="ECO:0000256" key="1">
    <source>
        <dbReference type="ARBA" id="ARBA00004651"/>
    </source>
</evidence>
<feature type="transmembrane region" description="Helical" evidence="7">
    <location>
        <begin position="102"/>
        <end position="123"/>
    </location>
</feature>
<evidence type="ECO:0000256" key="5">
    <source>
        <dbReference type="ARBA" id="ARBA00022989"/>
    </source>
</evidence>
<dbReference type="Gene3D" id="1.10.3720.10">
    <property type="entry name" value="MetI-like"/>
    <property type="match status" value="1"/>
</dbReference>
<dbReference type="PANTHER" id="PTHR30614:SF21">
    <property type="entry name" value="AMINO ACID ABC TRANSPORTER PERMEASE"/>
    <property type="match status" value="1"/>
</dbReference>
<feature type="transmembrane region" description="Helical" evidence="7">
    <location>
        <begin position="191"/>
        <end position="215"/>
    </location>
</feature>
<feature type="transmembrane region" description="Helical" evidence="7">
    <location>
        <begin position="135"/>
        <end position="154"/>
    </location>
</feature>
<evidence type="ECO:0000313" key="10">
    <source>
        <dbReference type="Proteomes" id="UP001500729"/>
    </source>
</evidence>
<evidence type="ECO:0000313" key="9">
    <source>
        <dbReference type="EMBL" id="GAA0527014.1"/>
    </source>
</evidence>
<evidence type="ECO:0000256" key="6">
    <source>
        <dbReference type="ARBA" id="ARBA00023136"/>
    </source>
</evidence>
<dbReference type="PROSITE" id="PS50928">
    <property type="entry name" value="ABC_TM1"/>
    <property type="match status" value="1"/>
</dbReference>
<evidence type="ECO:0000256" key="7">
    <source>
        <dbReference type="RuleBase" id="RU363032"/>
    </source>
</evidence>
<keyword evidence="3" id="KW-1003">Cell membrane</keyword>
<sequence length="291" mass="31901">MSNVLFDSPGPRAITRNRLIGAISIVVVVGAVGYVLLRFYQTGQFDASKWEWLLYEQIQVELVRALGNTVGAFATGAVLALAFGAVFALGRLSDHAWLRVPCAGIVEFFRAIPLVILIFFLYYAAPGLGVNFGQYWSVVLGLTLYNGSVLAEVFRAGVNALPRGQTEAAYSIGMRKNQVMRFVVLPQSVRMMLPAIISQLVVLLKDSALGFLITYQELLYYARYLGGVPTLDRPIIPVSMVVAALYISMCLLLTWFANFLDRRNRRGKKTRVIAAPAEDRLAATGGAPTGE</sequence>
<dbReference type="Proteomes" id="UP001500729">
    <property type="component" value="Unassembled WGS sequence"/>
</dbReference>
<comment type="caution">
    <text evidence="9">The sequence shown here is derived from an EMBL/GenBank/DDBJ whole genome shotgun (WGS) entry which is preliminary data.</text>
</comment>
<dbReference type="InterPro" id="IPR043429">
    <property type="entry name" value="ArtM/GltK/GlnP/TcyL/YhdX-like"/>
</dbReference>
<accession>A0ABP3MSV2</accession>
<keyword evidence="4 7" id="KW-0812">Transmembrane</keyword>
<evidence type="ECO:0000259" key="8">
    <source>
        <dbReference type="PROSITE" id="PS50928"/>
    </source>
</evidence>
<dbReference type="SUPFAM" id="SSF161098">
    <property type="entry name" value="MetI-like"/>
    <property type="match status" value="1"/>
</dbReference>
<keyword evidence="5 7" id="KW-1133">Transmembrane helix</keyword>
<dbReference type="RefSeq" id="WP_009943790.1">
    <property type="nucleotide sequence ID" value="NZ_BAAAGS010000015.1"/>
</dbReference>
<evidence type="ECO:0000256" key="4">
    <source>
        <dbReference type="ARBA" id="ARBA00022692"/>
    </source>
</evidence>
<feature type="transmembrane region" description="Helical" evidence="7">
    <location>
        <begin position="235"/>
        <end position="260"/>
    </location>
</feature>
<dbReference type="NCBIfam" id="TIGR01726">
    <property type="entry name" value="HEQRo_perm_3TM"/>
    <property type="match status" value="1"/>
</dbReference>
<dbReference type="EMBL" id="BAAAGS010000015">
    <property type="protein sequence ID" value="GAA0527014.1"/>
    <property type="molecule type" value="Genomic_DNA"/>
</dbReference>
<feature type="domain" description="ABC transmembrane type-1" evidence="8">
    <location>
        <begin position="66"/>
        <end position="257"/>
    </location>
</feature>
<keyword evidence="10" id="KW-1185">Reference proteome</keyword>
<dbReference type="PANTHER" id="PTHR30614">
    <property type="entry name" value="MEMBRANE COMPONENT OF AMINO ACID ABC TRANSPORTER"/>
    <property type="match status" value="1"/>
</dbReference>
<dbReference type="InterPro" id="IPR035906">
    <property type="entry name" value="MetI-like_sf"/>
</dbReference>
<proteinExistence type="inferred from homology"/>
<comment type="subcellular location">
    <subcellularLocation>
        <location evidence="1 7">Cell membrane</location>
        <topology evidence="1 7">Multi-pass membrane protein</topology>
    </subcellularLocation>
</comment>
<protein>
    <submittedName>
        <fullName evidence="9">Amino acid ABC transporter permease</fullName>
    </submittedName>
</protein>
<dbReference type="InterPro" id="IPR010065">
    <property type="entry name" value="AA_ABC_transptr_permease_3TM"/>
</dbReference>
<dbReference type="CDD" id="cd06261">
    <property type="entry name" value="TM_PBP2"/>
    <property type="match status" value="1"/>
</dbReference>
<dbReference type="Pfam" id="PF00528">
    <property type="entry name" value="BPD_transp_1"/>
    <property type="match status" value="1"/>
</dbReference>
<feature type="transmembrane region" description="Helical" evidence="7">
    <location>
        <begin position="70"/>
        <end position="90"/>
    </location>
</feature>
<evidence type="ECO:0000256" key="3">
    <source>
        <dbReference type="ARBA" id="ARBA00022475"/>
    </source>
</evidence>
<gene>
    <name evidence="9" type="ORF">GCM10009533_27950</name>
</gene>
<feature type="transmembrane region" description="Helical" evidence="7">
    <location>
        <begin position="20"/>
        <end position="40"/>
    </location>
</feature>
<name>A0ABP3MSV2_SACER</name>
<reference evidence="10" key="1">
    <citation type="journal article" date="2019" name="Int. J. Syst. Evol. Microbiol.">
        <title>The Global Catalogue of Microorganisms (GCM) 10K type strain sequencing project: providing services to taxonomists for standard genome sequencing and annotation.</title>
        <authorList>
            <consortium name="The Broad Institute Genomics Platform"/>
            <consortium name="The Broad Institute Genome Sequencing Center for Infectious Disease"/>
            <person name="Wu L."/>
            <person name="Ma J."/>
        </authorList>
    </citation>
    <scope>NUCLEOTIDE SEQUENCE [LARGE SCALE GENOMIC DNA]</scope>
    <source>
        <strain evidence="10">JCM 10303</strain>
    </source>
</reference>
<dbReference type="InterPro" id="IPR000515">
    <property type="entry name" value="MetI-like"/>
</dbReference>
<keyword evidence="2 7" id="KW-0813">Transport</keyword>
<comment type="similarity">
    <text evidence="7">Belongs to the binding-protein-dependent transport system permease family.</text>
</comment>
<organism evidence="9 10">
    <name type="scientific">Saccharopolyspora erythraea</name>
    <name type="common">Streptomyces erythraeus</name>
    <dbReference type="NCBI Taxonomy" id="1836"/>
    <lineage>
        <taxon>Bacteria</taxon>
        <taxon>Bacillati</taxon>
        <taxon>Actinomycetota</taxon>
        <taxon>Actinomycetes</taxon>
        <taxon>Pseudonocardiales</taxon>
        <taxon>Pseudonocardiaceae</taxon>
        <taxon>Saccharopolyspora</taxon>
    </lineage>
</organism>